<dbReference type="GO" id="GO:0004843">
    <property type="term" value="F:cysteine-type deubiquitinase activity"/>
    <property type="evidence" value="ECO:0007669"/>
    <property type="project" value="UniProtKB-UniRule"/>
</dbReference>
<evidence type="ECO:0000256" key="1">
    <source>
        <dbReference type="ARBA" id="ARBA00000707"/>
    </source>
</evidence>
<dbReference type="AlphaFoldDB" id="A0A7K8DI53"/>
<evidence type="ECO:0000256" key="2">
    <source>
        <dbReference type="ARBA" id="ARBA00006616"/>
    </source>
</evidence>
<reference evidence="10 11" key="1">
    <citation type="submission" date="2019-09" db="EMBL/GenBank/DDBJ databases">
        <title>Bird 10,000 Genomes (B10K) Project - Family phase.</title>
        <authorList>
            <person name="Zhang G."/>
        </authorList>
    </citation>
    <scope>NUCLEOTIDE SEQUENCE [LARGE SCALE GENOMIC DNA]</scope>
    <source>
        <strain evidence="10">B10K-DU-029-39</strain>
        <tissue evidence="10">Heart or muscle</tissue>
    </source>
</reference>
<proteinExistence type="inferred from homology"/>
<evidence type="ECO:0000256" key="8">
    <source>
        <dbReference type="SAM" id="MobiDB-lite"/>
    </source>
</evidence>
<evidence type="ECO:0000256" key="7">
    <source>
        <dbReference type="RuleBase" id="RU367139"/>
    </source>
</evidence>
<keyword evidence="6 7" id="KW-0788">Thiol protease</keyword>
<dbReference type="GO" id="GO:0036435">
    <property type="term" value="F:K48-linked polyubiquitin modification-dependent protein binding"/>
    <property type="evidence" value="ECO:0007669"/>
    <property type="project" value="UniProtKB-UniRule"/>
</dbReference>
<dbReference type="GO" id="GO:1990380">
    <property type="term" value="F:K48-linked deubiquitinase activity"/>
    <property type="evidence" value="ECO:0007669"/>
    <property type="project" value="UniProtKB-UniRule"/>
</dbReference>
<feature type="domain" description="MINDY deubiquitinase" evidence="9">
    <location>
        <begin position="36"/>
        <end position="290"/>
    </location>
</feature>
<evidence type="ECO:0000313" key="11">
    <source>
        <dbReference type="Proteomes" id="UP000540150"/>
    </source>
</evidence>
<dbReference type="GO" id="GO:0140934">
    <property type="term" value="F:histone deubiquitinase activity"/>
    <property type="evidence" value="ECO:0007669"/>
    <property type="project" value="UniProtKB-UniRule"/>
</dbReference>
<dbReference type="PANTHER" id="PTHR18063:SF7">
    <property type="entry name" value="UBIQUITIN CARBOXYL-TERMINAL HYDROLASE MINDY-1"/>
    <property type="match status" value="1"/>
</dbReference>
<dbReference type="InterPro" id="IPR033979">
    <property type="entry name" value="MINDY_domain"/>
</dbReference>
<dbReference type="OrthoDB" id="10261212at2759"/>
<evidence type="ECO:0000259" key="9">
    <source>
        <dbReference type="Pfam" id="PF04424"/>
    </source>
</evidence>
<evidence type="ECO:0000256" key="6">
    <source>
        <dbReference type="ARBA" id="ARBA00022807"/>
    </source>
</evidence>
<gene>
    <name evidence="10" type="primary">Mindy1</name>
    <name evidence="10" type="ORF">EULNIG_R10316</name>
</gene>
<dbReference type="PANTHER" id="PTHR18063">
    <property type="entry name" value="NF-E2 INDUCIBLE PROTEIN"/>
    <property type="match status" value="1"/>
</dbReference>
<comment type="caution">
    <text evidence="10">The sequence shown here is derived from an EMBL/GenBank/DDBJ whole genome shotgun (WGS) entry which is preliminary data.</text>
</comment>
<dbReference type="EMBL" id="VZTE01005511">
    <property type="protein sequence ID" value="NXB39074.1"/>
    <property type="molecule type" value="Genomic_DNA"/>
</dbReference>
<keyword evidence="11" id="KW-1185">Reference proteome</keyword>
<keyword evidence="4 7" id="KW-0833">Ubl conjugation pathway</keyword>
<feature type="non-terminal residue" evidence="10">
    <location>
        <position position="390"/>
    </location>
</feature>
<dbReference type="GO" id="GO:0005829">
    <property type="term" value="C:cytosol"/>
    <property type="evidence" value="ECO:0007669"/>
    <property type="project" value="TreeGrafter"/>
</dbReference>
<dbReference type="Pfam" id="PF04424">
    <property type="entry name" value="MINDY_DUB"/>
    <property type="match status" value="1"/>
</dbReference>
<feature type="compositionally biased region" description="Basic and acidic residues" evidence="8">
    <location>
        <begin position="374"/>
        <end position="390"/>
    </location>
</feature>
<comment type="catalytic activity">
    <reaction evidence="1 7">
        <text>Thiol-dependent hydrolysis of ester, thioester, amide, peptide and isopeptide bonds formed by the C-terminal Gly of ubiquitin (a 76-residue protein attached to proteins as an intracellular targeting signal).</text>
        <dbReference type="EC" id="3.4.19.12"/>
    </reaction>
</comment>
<name>A0A7K8DI53_9CORV</name>
<dbReference type="GO" id="GO:0016807">
    <property type="term" value="F:cysteine-type carboxypeptidase activity"/>
    <property type="evidence" value="ECO:0007669"/>
    <property type="project" value="TreeGrafter"/>
</dbReference>
<protein>
    <recommendedName>
        <fullName evidence="7">Ubiquitin carboxyl-terminal hydrolase</fullName>
        <ecNumber evidence="7">3.4.19.12</ecNumber>
    </recommendedName>
</protein>
<evidence type="ECO:0000256" key="5">
    <source>
        <dbReference type="ARBA" id="ARBA00022801"/>
    </source>
</evidence>
<feature type="region of interest" description="Disordered" evidence="8">
    <location>
        <begin position="1"/>
        <end position="29"/>
    </location>
</feature>
<comment type="similarity">
    <text evidence="2 7">Belongs to the MINDY deubiquitinase family. FAM63 subfamily.</text>
</comment>
<comment type="function">
    <text evidence="7">Hydrolase that can specifically remove 'Lys-48'-linked conjugated ubiquitin from proteins. Has exodeubiquitinase activity and has a preference for long polyubiquitin chains. May play a regulatory role at the level of protein turnover.</text>
</comment>
<dbReference type="GO" id="GO:0006508">
    <property type="term" value="P:proteolysis"/>
    <property type="evidence" value="ECO:0007669"/>
    <property type="project" value="UniProtKB-KW"/>
</dbReference>
<evidence type="ECO:0000313" key="10">
    <source>
        <dbReference type="EMBL" id="NXB39074.1"/>
    </source>
</evidence>
<dbReference type="EC" id="3.4.19.12" evidence="7"/>
<evidence type="ECO:0000256" key="4">
    <source>
        <dbReference type="ARBA" id="ARBA00022786"/>
    </source>
</evidence>
<organism evidence="10 11">
    <name type="scientific">Eulacestoma nigropectus</name>
    <name type="common">wattled ploughbill</name>
    <dbReference type="NCBI Taxonomy" id="461239"/>
    <lineage>
        <taxon>Eukaryota</taxon>
        <taxon>Metazoa</taxon>
        <taxon>Chordata</taxon>
        <taxon>Craniata</taxon>
        <taxon>Vertebrata</taxon>
        <taxon>Euteleostomi</taxon>
        <taxon>Archelosauria</taxon>
        <taxon>Archosauria</taxon>
        <taxon>Dinosauria</taxon>
        <taxon>Saurischia</taxon>
        <taxon>Theropoda</taxon>
        <taxon>Coelurosauria</taxon>
        <taxon>Aves</taxon>
        <taxon>Neognathae</taxon>
        <taxon>Neoaves</taxon>
        <taxon>Telluraves</taxon>
        <taxon>Australaves</taxon>
        <taxon>Passeriformes</taxon>
        <taxon>Corvoidea</taxon>
        <taxon>Pachycephalidae</taxon>
        <taxon>Eulacestoma</taxon>
    </lineage>
</organism>
<accession>A0A7K8DI53</accession>
<dbReference type="GO" id="GO:0071108">
    <property type="term" value="P:protein K48-linked deubiquitination"/>
    <property type="evidence" value="ECO:0007669"/>
    <property type="project" value="TreeGrafter"/>
</dbReference>
<dbReference type="GO" id="GO:0071944">
    <property type="term" value="C:cell periphery"/>
    <property type="evidence" value="ECO:0007669"/>
    <property type="project" value="TreeGrafter"/>
</dbReference>
<dbReference type="Proteomes" id="UP000540150">
    <property type="component" value="Unassembled WGS sequence"/>
</dbReference>
<keyword evidence="5 7" id="KW-0378">Hydrolase</keyword>
<feature type="region of interest" description="Disordered" evidence="8">
    <location>
        <begin position="348"/>
        <end position="390"/>
    </location>
</feature>
<evidence type="ECO:0000256" key="3">
    <source>
        <dbReference type="ARBA" id="ARBA00022670"/>
    </source>
</evidence>
<keyword evidence="3 7" id="KW-0645">Protease</keyword>
<sequence length="390" mass="43104">GSPEEQPLQEGGSPLGDPQAVPGAGAEPPRAREADFYCVKWISWKGERTPVITQSENGPCPLLAIINILLLQWKASGVKLPPQKEVVTAEELMAHLGNCILATQPRDTSEGLQLNFQQNINDTMTVLPKLSTGLDVNVRFTGVSDFEYTPECIVFDLLNIPLYHGWLVDPQSPEQVQAVGKLSYNQLVEKIITCKQASDSSLVSEGLVAEQFLESTASQLTFHGLCELTARAREGELGVFFRNNHFSTMIKHKGHLYLLVTDQGFLQEEGVVWESLHSVDGDSCFCDTDFHLSHALGKDGATAAPPEHRLQQRQVDRDFMVALSLQQGQDPHSVLSDLELARQLQHEEYQQHHPHPHPHPPPQPLPAQAGGRPAGERRQRPKADLDCALL</sequence>
<dbReference type="InterPro" id="IPR007518">
    <property type="entry name" value="MINDY"/>
</dbReference>
<feature type="non-terminal residue" evidence="10">
    <location>
        <position position="1"/>
    </location>
</feature>